<dbReference type="InterPro" id="IPR047088">
    <property type="entry name" value="ORC5_C"/>
</dbReference>
<dbReference type="EMBL" id="AOGT01000346">
    <property type="protein sequence ID" value="EMG50190.1"/>
    <property type="molecule type" value="Genomic_DNA"/>
</dbReference>
<protein>
    <submittedName>
        <fullName evidence="10">Uncharacterized protein</fullName>
    </submittedName>
</protein>
<name>M3K4J9_CANMX</name>
<dbReference type="Pfam" id="PF14630">
    <property type="entry name" value="ORC5_C"/>
    <property type="match status" value="1"/>
</dbReference>
<evidence type="ECO:0000259" key="7">
    <source>
        <dbReference type="Pfam" id="PF13191"/>
    </source>
</evidence>
<reference evidence="10 11" key="1">
    <citation type="submission" date="2013-02" db="EMBL/GenBank/DDBJ databases">
        <title>Genome sequence of Candida maltosa Xu316, a potential industrial strain for xylitol and ethanol production.</title>
        <authorList>
            <person name="Yu J."/>
            <person name="Wang Q."/>
            <person name="Geng X."/>
            <person name="Bao W."/>
            <person name="He P."/>
            <person name="Cai J."/>
        </authorList>
    </citation>
    <scope>NUCLEOTIDE SEQUENCE [LARGE SCALE GENOMIC DNA]</scope>
    <source>
        <strain evidence="11">Xu316</strain>
    </source>
</reference>
<keyword evidence="4" id="KW-0547">Nucleotide-binding</keyword>
<dbReference type="InterPro" id="IPR020796">
    <property type="entry name" value="ORC5"/>
</dbReference>
<sequence>MSLSEAELQDLKNQVKYRDKEFELLNSYIHRDVELSSQCIMVHGFKSTGKTLLVTKFLQALGVKHTIMNCDESISKKLLLRRCFDKIKEDSVQAPTEFNSVYEFSKQGSSADNFSSFISSLQKFNASYNYNEHHVLVLDRLDQCFEYSADLLASFSRLRESSKLKNLSIIAILSGDVPKEVITLSNPHVYLKVYDESQVIEILQSKKICKFGFETNDDHGDFYNQYVKVIVGSFYQYTGSDLSLLINVVERLWEPFTRPVKEGRLQATEFVKVYKENIDLLTSEDVVSNSGVIDFKTFQREQELNQDGHIQDLPLHSKFLLLASYLASYNSQRNDIHKYSKTTK</sequence>
<dbReference type="GO" id="GO:0003688">
    <property type="term" value="F:DNA replication origin binding"/>
    <property type="evidence" value="ECO:0007669"/>
    <property type="project" value="TreeGrafter"/>
</dbReference>
<evidence type="ECO:0000256" key="1">
    <source>
        <dbReference type="ARBA" id="ARBA00004123"/>
    </source>
</evidence>
<dbReference type="HOGENOM" id="CLU_028223_0_0_1"/>
<proteinExistence type="inferred from homology"/>
<dbReference type="STRING" id="1245528.M3K4J9"/>
<dbReference type="OrthoDB" id="365981at2759"/>
<comment type="caution">
    <text evidence="10">The sequence shown here is derived from an EMBL/GenBank/DDBJ whole genome shotgun (WGS) entry which is preliminary data.</text>
</comment>
<accession>M3K4J9</accession>
<dbReference type="Pfam" id="PF21639">
    <property type="entry name" value="ORC5_lid"/>
    <property type="match status" value="1"/>
</dbReference>
<dbReference type="OMA" id="AYICSYL"/>
<feature type="domain" description="Origin recognition complex subunit 5 C-terminal" evidence="8">
    <location>
        <begin position="313"/>
        <end position="343"/>
    </location>
</feature>
<dbReference type="InterPro" id="IPR048866">
    <property type="entry name" value="ORC5_lid"/>
</dbReference>
<dbReference type="PANTHER" id="PTHR12705">
    <property type="entry name" value="ORIGIN RECOGNITION COMPLEX SUBUNIT 5"/>
    <property type="match status" value="1"/>
</dbReference>
<feature type="domain" description="ORC5 lid" evidence="9">
    <location>
        <begin position="223"/>
        <end position="281"/>
    </location>
</feature>
<evidence type="ECO:0000259" key="8">
    <source>
        <dbReference type="Pfam" id="PF14630"/>
    </source>
</evidence>
<feature type="domain" description="Orc1-like AAA ATPase" evidence="7">
    <location>
        <begin position="17"/>
        <end position="170"/>
    </location>
</feature>
<dbReference type="GO" id="GO:0005664">
    <property type="term" value="C:nuclear origin of replication recognition complex"/>
    <property type="evidence" value="ECO:0007669"/>
    <property type="project" value="TreeGrafter"/>
</dbReference>
<dbReference type="Gene3D" id="3.40.50.300">
    <property type="entry name" value="P-loop containing nucleotide triphosphate hydrolases"/>
    <property type="match status" value="1"/>
</dbReference>
<dbReference type="GO" id="GO:0006270">
    <property type="term" value="P:DNA replication initiation"/>
    <property type="evidence" value="ECO:0007669"/>
    <property type="project" value="TreeGrafter"/>
</dbReference>
<keyword evidence="11" id="KW-1185">Reference proteome</keyword>
<dbReference type="eggNOG" id="KOG2543">
    <property type="taxonomic scope" value="Eukaryota"/>
</dbReference>
<evidence type="ECO:0000256" key="3">
    <source>
        <dbReference type="ARBA" id="ARBA00022705"/>
    </source>
</evidence>
<keyword evidence="5" id="KW-0067">ATP-binding</keyword>
<evidence type="ECO:0000259" key="9">
    <source>
        <dbReference type="Pfam" id="PF21639"/>
    </source>
</evidence>
<comment type="similarity">
    <text evidence="2">Belongs to the ORC5 family.</text>
</comment>
<evidence type="ECO:0000256" key="5">
    <source>
        <dbReference type="ARBA" id="ARBA00022840"/>
    </source>
</evidence>
<evidence type="ECO:0000313" key="11">
    <source>
        <dbReference type="Proteomes" id="UP000011777"/>
    </source>
</evidence>
<keyword evidence="6" id="KW-0539">Nucleus</keyword>
<evidence type="ECO:0000256" key="4">
    <source>
        <dbReference type="ARBA" id="ARBA00022741"/>
    </source>
</evidence>
<dbReference type="Pfam" id="PF13191">
    <property type="entry name" value="AAA_16"/>
    <property type="match status" value="1"/>
</dbReference>
<evidence type="ECO:0000256" key="6">
    <source>
        <dbReference type="ARBA" id="ARBA00023242"/>
    </source>
</evidence>
<evidence type="ECO:0000313" key="10">
    <source>
        <dbReference type="EMBL" id="EMG50190.1"/>
    </source>
</evidence>
<evidence type="ECO:0000256" key="2">
    <source>
        <dbReference type="ARBA" id="ARBA00006269"/>
    </source>
</evidence>
<dbReference type="PANTHER" id="PTHR12705:SF0">
    <property type="entry name" value="ORIGIN RECOGNITION COMPLEX SUBUNIT 5"/>
    <property type="match status" value="1"/>
</dbReference>
<dbReference type="AlphaFoldDB" id="M3K4J9"/>
<dbReference type="SUPFAM" id="SSF52540">
    <property type="entry name" value="P-loop containing nucleoside triphosphate hydrolases"/>
    <property type="match status" value="1"/>
</dbReference>
<organism evidence="10 11">
    <name type="scientific">Candida maltosa (strain Xu316)</name>
    <name type="common">Yeast</name>
    <dbReference type="NCBI Taxonomy" id="1245528"/>
    <lineage>
        <taxon>Eukaryota</taxon>
        <taxon>Fungi</taxon>
        <taxon>Dikarya</taxon>
        <taxon>Ascomycota</taxon>
        <taxon>Saccharomycotina</taxon>
        <taxon>Pichiomycetes</taxon>
        <taxon>Debaryomycetaceae</taxon>
        <taxon>Candida/Lodderomyces clade</taxon>
        <taxon>Candida</taxon>
    </lineage>
</organism>
<dbReference type="Proteomes" id="UP000011777">
    <property type="component" value="Unassembled WGS sequence"/>
</dbReference>
<keyword evidence="3" id="KW-0235">DNA replication</keyword>
<dbReference type="InterPro" id="IPR041664">
    <property type="entry name" value="AAA_16"/>
</dbReference>
<comment type="subcellular location">
    <subcellularLocation>
        <location evidence="1">Nucleus</location>
    </subcellularLocation>
</comment>
<gene>
    <name evidence="10" type="ORF">G210_4796</name>
</gene>
<dbReference type="InterPro" id="IPR027417">
    <property type="entry name" value="P-loop_NTPase"/>
</dbReference>